<dbReference type="InterPro" id="IPR019303">
    <property type="entry name" value="vWA_TerF_C"/>
</dbReference>
<dbReference type="SMART" id="SM00327">
    <property type="entry name" value="VWA"/>
    <property type="match status" value="1"/>
</dbReference>
<organism evidence="3 4">
    <name type="scientific">Saccharibacillus brassicae</name>
    <dbReference type="NCBI Taxonomy" id="2583377"/>
    <lineage>
        <taxon>Bacteria</taxon>
        <taxon>Bacillati</taxon>
        <taxon>Bacillota</taxon>
        <taxon>Bacilli</taxon>
        <taxon>Bacillales</taxon>
        <taxon>Paenibacillaceae</taxon>
        <taxon>Saccharibacillus</taxon>
    </lineage>
</organism>
<dbReference type="CDD" id="cd06974">
    <property type="entry name" value="TerD_like"/>
    <property type="match status" value="1"/>
</dbReference>
<evidence type="ECO:0000259" key="2">
    <source>
        <dbReference type="PROSITE" id="PS50234"/>
    </source>
</evidence>
<sequence>MGTPQTVLTTGANAPIGQTDELRVRVEWNAAPADLDVSCFMVGENGKVPSDDYFIFYNQDSSPGGQVRYERTGPSGVVFVIRTNELDAGLIAKCVFSATLDGAGTFADVTGCRIVAETGSGEILYEIREATQERSLVFMELYRHASGLKLRAIGRGFNGGLKPLAEAHGVEIEDEEAPAPPSTPKPPESAPAASSPAPSTAAAGLPAQPPAKPEPEPSRPLGKIDLLKRKVGISLEKKNIAHEKARVAVVFDASGSMTQLYKQGTVQRAFERILAVSAQMDDDGIMDVWFFASKMMRAPSVTEYQYENYVQKTYPGPSLKSKIGFGNNEPVVMEDVVRKYTEEDPDDRTPTYIIFFSDGGIYETKKISKLLIKHADKPIFWQFVGLGRANFGVLEQLDDLRGRIVDNADFFALDDLDSVSDEELYDRLLNEFPGWLKEVRSRGILKS</sequence>
<dbReference type="PANTHER" id="PTHR32097:SF17">
    <property type="entry name" value="CAMP-BINDING PROTEIN 1-RELATED"/>
    <property type="match status" value="1"/>
</dbReference>
<name>A0A4Y6UVY6_SACBS</name>
<accession>A0A4Y6UVY6</accession>
<keyword evidence="4" id="KW-1185">Reference proteome</keyword>
<reference evidence="3 4" key="1">
    <citation type="submission" date="2019-06" db="EMBL/GenBank/DDBJ databases">
        <title>Saccharibacillus brassicae sp. nov., an endophytic bacterium isolated from Chinese cabbage seeds (Brassica pekinensis).</title>
        <authorList>
            <person name="Jiang L."/>
            <person name="Lee J."/>
            <person name="Kim S.W."/>
        </authorList>
    </citation>
    <scope>NUCLEOTIDE SEQUENCE [LARGE SCALE GENOMIC DNA]</scope>
    <source>
        <strain evidence="4">KCTC 43072 / ATSA2</strain>
    </source>
</reference>
<protein>
    <submittedName>
        <fullName evidence="3">Tellurium resistance protein TerF</fullName>
    </submittedName>
</protein>
<evidence type="ECO:0000313" key="3">
    <source>
        <dbReference type="EMBL" id="QDH20165.1"/>
    </source>
</evidence>
<dbReference type="Proteomes" id="UP000316968">
    <property type="component" value="Chromosome"/>
</dbReference>
<dbReference type="Pfam" id="PF10138">
    <property type="entry name" value="vWA-TerF-like"/>
    <property type="match status" value="1"/>
</dbReference>
<evidence type="ECO:0000256" key="1">
    <source>
        <dbReference type="SAM" id="MobiDB-lite"/>
    </source>
</evidence>
<dbReference type="KEGG" id="saca:FFV09_04400"/>
<dbReference type="RefSeq" id="WP_141446551.1">
    <property type="nucleotide sequence ID" value="NZ_CP041217.1"/>
</dbReference>
<dbReference type="Pfam" id="PF02342">
    <property type="entry name" value="TerD"/>
    <property type="match status" value="1"/>
</dbReference>
<dbReference type="EMBL" id="CP041217">
    <property type="protein sequence ID" value="QDH20165.1"/>
    <property type="molecule type" value="Genomic_DNA"/>
</dbReference>
<dbReference type="Gene3D" id="2.60.60.30">
    <property type="entry name" value="sav2460 like domains"/>
    <property type="match status" value="1"/>
</dbReference>
<feature type="domain" description="VWFA" evidence="2">
    <location>
        <begin position="246"/>
        <end position="428"/>
    </location>
</feature>
<proteinExistence type="predicted"/>
<dbReference type="AlphaFoldDB" id="A0A4Y6UVY6"/>
<gene>
    <name evidence="3" type="ORF">FFV09_04400</name>
</gene>
<dbReference type="SUPFAM" id="SSF53300">
    <property type="entry name" value="vWA-like"/>
    <property type="match status" value="1"/>
</dbReference>
<dbReference type="InterPro" id="IPR002035">
    <property type="entry name" value="VWF_A"/>
</dbReference>
<evidence type="ECO:0000313" key="4">
    <source>
        <dbReference type="Proteomes" id="UP000316968"/>
    </source>
</evidence>
<dbReference type="OrthoDB" id="5756874at2"/>
<dbReference type="InterPro" id="IPR051324">
    <property type="entry name" value="Stress/Tellurium_Resist"/>
</dbReference>
<feature type="compositionally biased region" description="Low complexity" evidence="1">
    <location>
        <begin position="190"/>
        <end position="203"/>
    </location>
</feature>
<feature type="compositionally biased region" description="Pro residues" evidence="1">
    <location>
        <begin position="178"/>
        <end position="189"/>
    </location>
</feature>
<dbReference type="InterPro" id="IPR003325">
    <property type="entry name" value="TerD"/>
</dbReference>
<dbReference type="PROSITE" id="PS50234">
    <property type="entry name" value="VWFA"/>
    <property type="match status" value="1"/>
</dbReference>
<feature type="region of interest" description="Disordered" evidence="1">
    <location>
        <begin position="172"/>
        <end position="223"/>
    </location>
</feature>
<dbReference type="PANTHER" id="PTHR32097">
    <property type="entry name" value="CAMP-BINDING PROTEIN 1-RELATED"/>
    <property type="match status" value="1"/>
</dbReference>
<dbReference type="InterPro" id="IPR036465">
    <property type="entry name" value="vWFA_dom_sf"/>
</dbReference>